<organism evidence="2 3">
    <name type="scientific">Aspergillus wentii DTO 134E9</name>
    <dbReference type="NCBI Taxonomy" id="1073089"/>
    <lineage>
        <taxon>Eukaryota</taxon>
        <taxon>Fungi</taxon>
        <taxon>Dikarya</taxon>
        <taxon>Ascomycota</taxon>
        <taxon>Pezizomycotina</taxon>
        <taxon>Eurotiomycetes</taxon>
        <taxon>Eurotiomycetidae</taxon>
        <taxon>Eurotiales</taxon>
        <taxon>Aspergillaceae</taxon>
        <taxon>Aspergillus</taxon>
        <taxon>Aspergillus subgen. Cremei</taxon>
    </lineage>
</organism>
<feature type="signal peptide" evidence="1">
    <location>
        <begin position="1"/>
        <end position="17"/>
    </location>
</feature>
<keyword evidence="3" id="KW-1185">Reference proteome</keyword>
<evidence type="ECO:0000313" key="3">
    <source>
        <dbReference type="Proteomes" id="UP000184383"/>
    </source>
</evidence>
<dbReference type="RefSeq" id="XP_040691629.1">
    <property type="nucleotide sequence ID" value="XM_040835151.1"/>
</dbReference>
<name>A0A1L9RSU1_ASPWE</name>
<dbReference type="GeneID" id="63750999"/>
<dbReference type="EMBL" id="KV878211">
    <property type="protein sequence ID" value="OJJ37953.1"/>
    <property type="molecule type" value="Genomic_DNA"/>
</dbReference>
<dbReference type="OrthoDB" id="4525320at2759"/>
<protein>
    <recommendedName>
        <fullName evidence="4">Cyanovirin-N domain-containing protein</fullName>
    </recommendedName>
</protein>
<evidence type="ECO:0000313" key="2">
    <source>
        <dbReference type="EMBL" id="OJJ37953.1"/>
    </source>
</evidence>
<dbReference type="Proteomes" id="UP000184383">
    <property type="component" value="Unassembled WGS sequence"/>
</dbReference>
<dbReference type="VEuPathDB" id="FungiDB:ASPWEDRAFT_39661"/>
<evidence type="ECO:0008006" key="4">
    <source>
        <dbReference type="Google" id="ProtNLM"/>
    </source>
</evidence>
<evidence type="ECO:0000256" key="1">
    <source>
        <dbReference type="SAM" id="SignalP"/>
    </source>
</evidence>
<accession>A0A1L9RSU1</accession>
<dbReference type="AlphaFoldDB" id="A0A1L9RSU1"/>
<reference evidence="3" key="1">
    <citation type="journal article" date="2017" name="Genome Biol.">
        <title>Comparative genomics reveals high biological diversity and specific adaptations in the industrially and medically important fungal genus Aspergillus.</title>
        <authorList>
            <person name="de Vries R.P."/>
            <person name="Riley R."/>
            <person name="Wiebenga A."/>
            <person name="Aguilar-Osorio G."/>
            <person name="Amillis S."/>
            <person name="Uchima C.A."/>
            <person name="Anderluh G."/>
            <person name="Asadollahi M."/>
            <person name="Askin M."/>
            <person name="Barry K."/>
            <person name="Battaglia E."/>
            <person name="Bayram O."/>
            <person name="Benocci T."/>
            <person name="Braus-Stromeyer S.A."/>
            <person name="Caldana C."/>
            <person name="Canovas D."/>
            <person name="Cerqueira G.C."/>
            <person name="Chen F."/>
            <person name="Chen W."/>
            <person name="Choi C."/>
            <person name="Clum A."/>
            <person name="Dos Santos R.A."/>
            <person name="Damasio A.R."/>
            <person name="Diallinas G."/>
            <person name="Emri T."/>
            <person name="Fekete E."/>
            <person name="Flipphi M."/>
            <person name="Freyberg S."/>
            <person name="Gallo A."/>
            <person name="Gournas C."/>
            <person name="Habgood R."/>
            <person name="Hainaut M."/>
            <person name="Harispe M.L."/>
            <person name="Henrissat B."/>
            <person name="Hilden K.S."/>
            <person name="Hope R."/>
            <person name="Hossain A."/>
            <person name="Karabika E."/>
            <person name="Karaffa L."/>
            <person name="Karanyi Z."/>
            <person name="Krasevec N."/>
            <person name="Kuo A."/>
            <person name="Kusch H."/>
            <person name="LaButti K."/>
            <person name="Lagendijk E.L."/>
            <person name="Lapidus A."/>
            <person name="Levasseur A."/>
            <person name="Lindquist E."/>
            <person name="Lipzen A."/>
            <person name="Logrieco A.F."/>
            <person name="MacCabe A."/>
            <person name="Maekelae M.R."/>
            <person name="Malavazi I."/>
            <person name="Melin P."/>
            <person name="Meyer V."/>
            <person name="Mielnichuk N."/>
            <person name="Miskei M."/>
            <person name="Molnar A.P."/>
            <person name="Mule G."/>
            <person name="Ngan C.Y."/>
            <person name="Orejas M."/>
            <person name="Orosz E."/>
            <person name="Ouedraogo J.P."/>
            <person name="Overkamp K.M."/>
            <person name="Park H.-S."/>
            <person name="Perrone G."/>
            <person name="Piumi F."/>
            <person name="Punt P.J."/>
            <person name="Ram A.F."/>
            <person name="Ramon A."/>
            <person name="Rauscher S."/>
            <person name="Record E."/>
            <person name="Riano-Pachon D.M."/>
            <person name="Robert V."/>
            <person name="Roehrig J."/>
            <person name="Ruller R."/>
            <person name="Salamov A."/>
            <person name="Salih N.S."/>
            <person name="Samson R.A."/>
            <person name="Sandor E."/>
            <person name="Sanguinetti M."/>
            <person name="Schuetze T."/>
            <person name="Sepcic K."/>
            <person name="Shelest E."/>
            <person name="Sherlock G."/>
            <person name="Sophianopoulou V."/>
            <person name="Squina F.M."/>
            <person name="Sun H."/>
            <person name="Susca A."/>
            <person name="Todd R.B."/>
            <person name="Tsang A."/>
            <person name="Unkles S.E."/>
            <person name="van de Wiele N."/>
            <person name="van Rossen-Uffink D."/>
            <person name="Oliveira J.V."/>
            <person name="Vesth T.C."/>
            <person name="Visser J."/>
            <person name="Yu J.-H."/>
            <person name="Zhou M."/>
            <person name="Andersen M.R."/>
            <person name="Archer D.B."/>
            <person name="Baker S.E."/>
            <person name="Benoit I."/>
            <person name="Brakhage A.A."/>
            <person name="Braus G.H."/>
            <person name="Fischer R."/>
            <person name="Frisvad J.C."/>
            <person name="Goldman G.H."/>
            <person name="Houbraken J."/>
            <person name="Oakley B."/>
            <person name="Pocsi I."/>
            <person name="Scazzocchio C."/>
            <person name="Seiboth B."/>
            <person name="vanKuyk P.A."/>
            <person name="Wortman J."/>
            <person name="Dyer P.S."/>
            <person name="Grigoriev I.V."/>
        </authorList>
    </citation>
    <scope>NUCLEOTIDE SEQUENCE [LARGE SCALE GENOMIC DNA]</scope>
    <source>
        <strain evidence="3">DTO 134E9</strain>
    </source>
</reference>
<proteinExistence type="predicted"/>
<gene>
    <name evidence="2" type="ORF">ASPWEDRAFT_39661</name>
</gene>
<feature type="chain" id="PRO_5012069633" description="Cyanovirin-N domain-containing protein" evidence="1">
    <location>
        <begin position="18"/>
        <end position="160"/>
    </location>
</feature>
<keyword evidence="1" id="KW-0732">Signal</keyword>
<sequence>MKLAITLLVTLPLLVSSQKCGGAHIKSGQATCTCNPDGSISCSSFQICGVGNNNAQAQITADFTATVTCRNKGGNIVEVKTQNVPAENSSPILRPDRNGCLTVPSLSVTAPQDQDFFDAAVCPNGNWEKSLRGNPTTTGFSYDVFFPSSGCEFVSIDTCA</sequence>